<name>A0ACB8D2I4_DERSI</name>
<accession>A0ACB8D2I4</accession>
<dbReference type="EMBL" id="CM023472">
    <property type="protein sequence ID" value="KAH7958740.1"/>
    <property type="molecule type" value="Genomic_DNA"/>
</dbReference>
<reference evidence="1" key="1">
    <citation type="submission" date="2020-05" db="EMBL/GenBank/DDBJ databases">
        <title>Large-scale comparative analyses of tick genomes elucidate their genetic diversity and vector capacities.</title>
        <authorList>
            <person name="Jia N."/>
            <person name="Wang J."/>
            <person name="Shi W."/>
            <person name="Du L."/>
            <person name="Sun Y."/>
            <person name="Zhan W."/>
            <person name="Jiang J."/>
            <person name="Wang Q."/>
            <person name="Zhang B."/>
            <person name="Ji P."/>
            <person name="Sakyi L.B."/>
            <person name="Cui X."/>
            <person name="Yuan T."/>
            <person name="Jiang B."/>
            <person name="Yang W."/>
            <person name="Lam T.T.-Y."/>
            <person name="Chang Q."/>
            <person name="Ding S."/>
            <person name="Wang X."/>
            <person name="Zhu J."/>
            <person name="Ruan X."/>
            <person name="Zhao L."/>
            <person name="Wei J."/>
            <person name="Que T."/>
            <person name="Du C."/>
            <person name="Cheng J."/>
            <person name="Dai P."/>
            <person name="Han X."/>
            <person name="Huang E."/>
            <person name="Gao Y."/>
            <person name="Liu J."/>
            <person name="Shao H."/>
            <person name="Ye R."/>
            <person name="Li L."/>
            <person name="Wei W."/>
            <person name="Wang X."/>
            <person name="Wang C."/>
            <person name="Yang T."/>
            <person name="Huo Q."/>
            <person name="Li W."/>
            <person name="Guo W."/>
            <person name="Chen H."/>
            <person name="Zhou L."/>
            <person name="Ni X."/>
            <person name="Tian J."/>
            <person name="Zhou Y."/>
            <person name="Sheng Y."/>
            <person name="Liu T."/>
            <person name="Pan Y."/>
            <person name="Xia L."/>
            <person name="Li J."/>
            <person name="Zhao F."/>
            <person name="Cao W."/>
        </authorList>
    </citation>
    <scope>NUCLEOTIDE SEQUENCE</scope>
    <source>
        <strain evidence="1">Dsil-2018</strain>
    </source>
</reference>
<sequence>MEAVRRRQGPTKMDHEEEEDVDDPKQDSGSGHSTESEEATDQSSGSPSSEGSPKHDDEMGEVSQDNTDDNTDVDDGHEPQNEIRDGEFQFQVQSFHIVTVNARQGKKQFKCDVCTGTYQHAFSLKRHFLRTHVNYKYLSEADITNCNINLNQVRQLREESDSLLGTASGESKFLGLYRCHLCSTLFDLRDELKAHVGSHVDDNGQKGFSCGHCEMTFTHRQNLVRHQSVHSGEKQFFCRHCDKSFPTQANRRRHEKTHESSDLPFPCSFCAASFDHGVHLQKHLRKHHPEHYYPCELCSKFFLEEGQLKKHRATHRVPIEGSSSKGCKPPDAHAVFRRKRVKGFEPENKYLCSICKRRFTTFISLRQHKISAHAAVQQEKRTRSLQPRKEPISVRSRSAKPAVKEMSEEEFYMTIAHRISENLLYHLDGKSTQLNIKQDPCAFPEEKSEKATVQYSIHNFPAAFDITQMMQIYSNRVPSSNHGVSNDGSDNSEETECIFLGGSQQDHSWSQKSNGVANFRSQKAGENVIGRNVPVTFICSVCASKFSSRKAIDEHKINNHPNVVCTHVEIEGEKEVPPELCWTFTSPVGFLQSNTAAMRADPVPAQENLVCTKCSSSFTSRVDLHQHILDCGTNSGFQKQLTKGYSVHSRLGCSARQLNVASREVHVKGKKRPQISESPFAEAKRAKAGVCSPQNDEQALDLKMHSGNTPAESVPDMVVEDDTSSVVEQDDAVKQVESTGHTENTDTDVSVSQYAGGEHEATALGTVVESAVADIEKVEESDTGAVQLDTAVVDDSDNMQQSSPEELVVSAPSNDTHEAAQIVEKTDDMPPSVPESSLKDDVLPQSREDSCEEVKAESDQFEFADIEQAPSPIFGEGRRVLRSKTAAASNATGGASSALVNSHTCSTCKRSFTYLASLKKHLRDICPNKKVAGQKVVKRRKAGKISRKESTSSEIQTCTEPVQDDTDVKKENTETASSCLLSSVTFPEEADTSGLELLANASMERAAPSCPSGTSWSPSSCPVNPPPSTLQAKEPESKVLSAPPRRLRGKERVDDASSEACDVDHKPDIRPHSQEHTCPYCLHSFAYLSNYRKHLREVCLLKKKAKQNGDGNESLFSAKTAGSDESRSLVDRADGPSTITMSFKGRIENSVINLLRSQSKQVELIGAQAAAVKDQPGGANHSSPNFMTFSCPVCHKIFLSYVKMLQHRLSHKLQTDEPSVKEEKADVPDVADSHDVEMPLADDAGQSLDNVRRSDRIHSSASASIVKTDEDQRFDEILVGVRGGEGVENDALEEELKREEHNYAVSLAELDSLPDEDDGEDAAEGEATKESPSPVEVAPSEASTETKPAVTPKKTAAGKKSPASENGSKAPAKDKVRRGMRRLSGRTSKTTSRDKQ</sequence>
<evidence type="ECO:0000313" key="2">
    <source>
        <dbReference type="Proteomes" id="UP000821865"/>
    </source>
</evidence>
<gene>
    <name evidence="1" type="ORF">HPB49_004396</name>
</gene>
<dbReference type="Proteomes" id="UP000821865">
    <property type="component" value="Chromosome 3"/>
</dbReference>
<comment type="caution">
    <text evidence="1">The sequence shown here is derived from an EMBL/GenBank/DDBJ whole genome shotgun (WGS) entry which is preliminary data.</text>
</comment>
<protein>
    <submittedName>
        <fullName evidence="1">Uncharacterized protein</fullName>
    </submittedName>
</protein>
<evidence type="ECO:0000313" key="1">
    <source>
        <dbReference type="EMBL" id="KAH7958740.1"/>
    </source>
</evidence>
<keyword evidence="2" id="KW-1185">Reference proteome</keyword>
<organism evidence="1 2">
    <name type="scientific">Dermacentor silvarum</name>
    <name type="common">Tick</name>
    <dbReference type="NCBI Taxonomy" id="543639"/>
    <lineage>
        <taxon>Eukaryota</taxon>
        <taxon>Metazoa</taxon>
        <taxon>Ecdysozoa</taxon>
        <taxon>Arthropoda</taxon>
        <taxon>Chelicerata</taxon>
        <taxon>Arachnida</taxon>
        <taxon>Acari</taxon>
        <taxon>Parasitiformes</taxon>
        <taxon>Ixodida</taxon>
        <taxon>Ixodoidea</taxon>
        <taxon>Ixodidae</taxon>
        <taxon>Rhipicephalinae</taxon>
        <taxon>Dermacentor</taxon>
    </lineage>
</organism>
<proteinExistence type="predicted"/>